<comment type="caution">
    <text evidence="2">The sequence shown here is derived from an EMBL/GenBank/DDBJ whole genome shotgun (WGS) entry which is preliminary data.</text>
</comment>
<evidence type="ECO:0000313" key="2">
    <source>
        <dbReference type="EMBL" id="KAF5671547.1"/>
    </source>
</evidence>
<dbReference type="CDD" id="cd09917">
    <property type="entry name" value="F-box_SF"/>
    <property type="match status" value="1"/>
</dbReference>
<dbReference type="PANTHER" id="PTHR38166:SF1">
    <property type="entry name" value="C2H2-TYPE DOMAIN-CONTAINING PROTEIN"/>
    <property type="match status" value="1"/>
</dbReference>
<feature type="region of interest" description="Disordered" evidence="1">
    <location>
        <begin position="569"/>
        <end position="589"/>
    </location>
</feature>
<dbReference type="AlphaFoldDB" id="A0A8H5TLA4"/>
<feature type="region of interest" description="Disordered" evidence="1">
    <location>
        <begin position="262"/>
        <end position="306"/>
    </location>
</feature>
<accession>A0A8H5TLA4</accession>
<dbReference type="Proteomes" id="UP000572754">
    <property type="component" value="Unassembled WGS sequence"/>
</dbReference>
<name>A0A8H5TLA4_FUSCI</name>
<dbReference type="EMBL" id="JAAQPE010000289">
    <property type="protein sequence ID" value="KAF5671547.1"/>
    <property type="molecule type" value="Genomic_DNA"/>
</dbReference>
<dbReference type="PANTHER" id="PTHR38166">
    <property type="entry name" value="C2H2-TYPE DOMAIN-CONTAINING PROTEIN-RELATED"/>
    <property type="match status" value="1"/>
</dbReference>
<proteinExistence type="predicted"/>
<feature type="compositionally biased region" description="Low complexity" evidence="1">
    <location>
        <begin position="430"/>
        <end position="444"/>
    </location>
</feature>
<evidence type="ECO:0000256" key="1">
    <source>
        <dbReference type="SAM" id="MobiDB-lite"/>
    </source>
</evidence>
<reference evidence="3" key="1">
    <citation type="journal article" date="2020" name="BMC Genomics">
        <title>Correction to: Identification and distribution of gene clusters required for synthesis of sphingolipid metabolism inhibitors in diverse species of the filamentous fungus Fusarium.</title>
        <authorList>
            <person name="Kim H.S."/>
            <person name="Lohmar J.M."/>
            <person name="Busman M."/>
            <person name="Brown D.W."/>
            <person name="Naumann T.A."/>
            <person name="Divon H.H."/>
            <person name="Lysoe E."/>
            <person name="Uhlig S."/>
            <person name="Proctor R.H."/>
        </authorList>
    </citation>
    <scope>NUCLEOTIDE SEQUENCE [LARGE SCALE GENOMIC DNA]</scope>
    <source>
        <strain evidence="3">NRRL 25331</strain>
    </source>
</reference>
<feature type="compositionally biased region" description="Basic and acidic residues" evidence="1">
    <location>
        <begin position="363"/>
        <end position="373"/>
    </location>
</feature>
<organism evidence="2 3">
    <name type="scientific">Fusarium circinatum</name>
    <name type="common">Pitch canker fungus</name>
    <name type="synonym">Gibberella circinata</name>
    <dbReference type="NCBI Taxonomy" id="48490"/>
    <lineage>
        <taxon>Eukaryota</taxon>
        <taxon>Fungi</taxon>
        <taxon>Dikarya</taxon>
        <taxon>Ascomycota</taxon>
        <taxon>Pezizomycotina</taxon>
        <taxon>Sordariomycetes</taxon>
        <taxon>Hypocreomycetidae</taxon>
        <taxon>Hypocreales</taxon>
        <taxon>Nectriaceae</taxon>
        <taxon>Fusarium</taxon>
        <taxon>Fusarium fujikuroi species complex</taxon>
    </lineage>
</organism>
<evidence type="ECO:0008006" key="4">
    <source>
        <dbReference type="Google" id="ProtNLM"/>
    </source>
</evidence>
<reference evidence="2 3" key="2">
    <citation type="submission" date="2020-05" db="EMBL/GenBank/DDBJ databases">
        <title>Identification and distribution of gene clusters putatively required for synthesis of sphingolipid metabolism inhibitors in phylogenetically diverse species of the filamentous fungus Fusarium.</title>
        <authorList>
            <person name="Kim H.-S."/>
            <person name="Busman M."/>
            <person name="Brown D.W."/>
            <person name="Divon H."/>
            <person name="Uhlig S."/>
            <person name="Proctor R.H."/>
        </authorList>
    </citation>
    <scope>NUCLEOTIDE SEQUENCE [LARGE SCALE GENOMIC DNA]</scope>
    <source>
        <strain evidence="2 3">NRRL 25331</strain>
    </source>
</reference>
<protein>
    <recommendedName>
        <fullName evidence="4">F-box domain-containing protein</fullName>
    </recommendedName>
</protein>
<keyword evidence="3" id="KW-1185">Reference proteome</keyword>
<feature type="compositionally biased region" description="Basic and acidic residues" evidence="1">
    <location>
        <begin position="285"/>
        <end position="297"/>
    </location>
</feature>
<feature type="compositionally biased region" description="Basic residues" evidence="1">
    <location>
        <begin position="445"/>
        <end position="462"/>
    </location>
</feature>
<evidence type="ECO:0000313" key="3">
    <source>
        <dbReference type="Proteomes" id="UP000572754"/>
    </source>
</evidence>
<sequence>MEHRPLPHHSPAIRRFLDETEFDQYYPIVVTKEPDRENSYVDSHKAQLHSVRHNVPRREPSEAIKFPFFCVFHFAGCDQEFSNKSDWKKHVVSQHLKLDRVFWRCNEGNCAHSRDTLAQCKSVQTTCPSSQDGLWLSDAAGQQFTNKHDFQIHLLAHHQSTKPNDEEGDIISLPNTEVKWLVDRSDSSMRMVCGLPQDLGCPMPQCASVRFTGPAAWDQRLNHAAEHFLASPQCMGVFGGEKDAELVQWASCNAVSILEQTPNANPQQHDCNKSVADSGYSSRPDMPRRPDMSEHGDSSPAVPRKMQLWKSDATFSDRSTEELYSDADLIGIGAWFQDYEYRMTLIDKEINFSVCKSSEEVSSKHESTGDHHTLNTSQDSDSGGESDETPDRNPKTAAVMQWSRGWLRQWLAPLTQERPNGNEGRRNTASQSQNSTSTSSSSSKTQKKKGTPRPHRPPKRKRSNDDEDEGNEESSKSQCIDGDSAVRMLACPFFKRNPRKYGQPKWKSCAHPGYPNMHRVKEHMFRKHSLPEYQCRRCRVDLETSEALEAHSQQLQACTPCISNQDGLSQDQVKRMRSKKGAGKNKSDQDKWNDVYSIVFPHDQQTPSPCMSAPPSHRFSTNPTDDLDVDDTDQDENAREFNLCHEFRRFLERELPPLVRRRLSTIGCPLPETIKDDIEQYVKGLVPQLQGSFLGEMGFVAGGQLDVASTTNDGDSFMDSTTTIRTSEDSATTLQQDSISEHQTTTLPKGSTSQEAMSMFPISDGSKELTTMPEVGYDIADSTMIPDGNFSAQGMMFPASQIMPPLVAVPELWGIVAQCLAPTDLLHLSAVSRAFNAITEKYLYQKITWTWDHSKPDASTPIQQLLLNLLHRPELASYVHLFSVQETGYGPKPRMRHADSNSLRDANVAISSLIQEAELSPSEDWIKRLYDLEVEAIVALIILQLRNVEILVIDMFHRDDGYGSPTPNFSPIGDVLRLAWEAHFFDGQSISQGLMPCRKVLRHLVIHWEACDDSIEVDVPSSTTLGSLKGFSALESLDATGDAVIDADLTLGDVLPPTLKVLVLRQGLDDFNASWEESFSAILEEFGDLSPVPTPCLTELRVGVWQLLGQGERAEHDLKERFRESHGVEVSFFEL</sequence>
<feature type="region of interest" description="Disordered" evidence="1">
    <location>
        <begin position="724"/>
        <end position="754"/>
    </location>
</feature>
<feature type="region of interest" description="Disordered" evidence="1">
    <location>
        <begin position="363"/>
        <end position="396"/>
    </location>
</feature>
<gene>
    <name evidence="2" type="ORF">FCIRC_8656</name>
</gene>
<feature type="region of interest" description="Disordered" evidence="1">
    <location>
        <begin position="416"/>
        <end position="481"/>
    </location>
</feature>
<feature type="region of interest" description="Disordered" evidence="1">
    <location>
        <begin position="603"/>
        <end position="627"/>
    </location>
</feature>